<evidence type="ECO:0000313" key="4">
    <source>
        <dbReference type="Proteomes" id="UP001215280"/>
    </source>
</evidence>
<dbReference type="AlphaFoldDB" id="A0AAD7MXY0"/>
<dbReference type="SUPFAM" id="SSF53300">
    <property type="entry name" value="vWA-like"/>
    <property type="match status" value="1"/>
</dbReference>
<dbReference type="PANTHER" id="PTHR45737:SF6">
    <property type="entry name" value="VON WILLEBRAND FACTOR A DOMAIN-CONTAINING PROTEIN 5A"/>
    <property type="match status" value="1"/>
</dbReference>
<evidence type="ECO:0000259" key="1">
    <source>
        <dbReference type="PROSITE" id="PS50234"/>
    </source>
</evidence>
<dbReference type="Gene3D" id="3.40.50.410">
    <property type="entry name" value="von Willebrand factor, type A domain"/>
    <property type="match status" value="1"/>
</dbReference>
<proteinExistence type="predicted"/>
<dbReference type="EMBL" id="JARJLG010000140">
    <property type="protein sequence ID" value="KAJ7737875.1"/>
    <property type="molecule type" value="Genomic_DNA"/>
</dbReference>
<dbReference type="InterPro" id="IPR002035">
    <property type="entry name" value="VWF_A"/>
</dbReference>
<dbReference type="Proteomes" id="UP001215280">
    <property type="component" value="Unassembled WGS sequence"/>
</dbReference>
<sequence length="482" mass="52657">MIKQDGTRVVGRVEEKEEAREIYNAAVERGQQASLMEQQHPDVFQVSVGNIPAKEQVKIELVYATELTEDEESDSIRFHLPVHIGARYGTPPQSTRWPFSSSTSISPSFLNFTMSIETIAPIAKISSPSHTVSIELGPDHQLPNVQELSSSKYARVSLSSDAALDKDFVLTIKSAGLDAPRCVAELHPDPSHNTVAMALTLVPRFKLPDLARQEFIILVDRSGSMEGARIAAARRALVVMLRALPYKDSLFQIRSFGSGSTALWPGGSKPYNQQTLEEATSHVDGMRADYGGTEIRDALRQSFAARTLGRPTSVFVLTDGDAWDLDGVLDTVKTAVAASPDDSPLRVSVLGIGDAVSTAMCEGIARVGRGTVMLVGEQETDFTGKIARLLKAARTPVISNISVDWGRPAAAEAVKPQQPEEDFETVEEHEQQQATLNIFDETVDPHTSTKQMSPHLLQSSCLLHQRYSNHPSRSETFSRAPD</sequence>
<comment type="caution">
    <text evidence="3">The sequence shown here is derived from an EMBL/GenBank/DDBJ whole genome shotgun (WGS) entry which is preliminary data.</text>
</comment>
<evidence type="ECO:0000259" key="2">
    <source>
        <dbReference type="PROSITE" id="PS51468"/>
    </source>
</evidence>
<reference evidence="3" key="1">
    <citation type="submission" date="2023-03" db="EMBL/GenBank/DDBJ databases">
        <title>Massive genome expansion in bonnet fungi (Mycena s.s.) driven by repeated elements and novel gene families across ecological guilds.</title>
        <authorList>
            <consortium name="Lawrence Berkeley National Laboratory"/>
            <person name="Harder C.B."/>
            <person name="Miyauchi S."/>
            <person name="Viragh M."/>
            <person name="Kuo A."/>
            <person name="Thoen E."/>
            <person name="Andreopoulos B."/>
            <person name="Lu D."/>
            <person name="Skrede I."/>
            <person name="Drula E."/>
            <person name="Henrissat B."/>
            <person name="Morin E."/>
            <person name="Kohler A."/>
            <person name="Barry K."/>
            <person name="LaButti K."/>
            <person name="Morin E."/>
            <person name="Salamov A."/>
            <person name="Lipzen A."/>
            <person name="Mereny Z."/>
            <person name="Hegedus B."/>
            <person name="Baldrian P."/>
            <person name="Stursova M."/>
            <person name="Weitz H."/>
            <person name="Taylor A."/>
            <person name="Grigoriev I.V."/>
            <person name="Nagy L.G."/>
            <person name="Martin F."/>
            <person name="Kauserud H."/>
        </authorList>
    </citation>
    <scope>NUCLEOTIDE SEQUENCE</scope>
    <source>
        <strain evidence="3">CBHHK188m</strain>
    </source>
</reference>
<dbReference type="SMART" id="SM00327">
    <property type="entry name" value="VWA"/>
    <property type="match status" value="1"/>
</dbReference>
<dbReference type="PROSITE" id="PS50234">
    <property type="entry name" value="VWFA"/>
    <property type="match status" value="1"/>
</dbReference>
<feature type="domain" description="VWFA" evidence="1">
    <location>
        <begin position="214"/>
        <end position="393"/>
    </location>
</feature>
<organism evidence="3 4">
    <name type="scientific">Mycena maculata</name>
    <dbReference type="NCBI Taxonomy" id="230809"/>
    <lineage>
        <taxon>Eukaryota</taxon>
        <taxon>Fungi</taxon>
        <taxon>Dikarya</taxon>
        <taxon>Basidiomycota</taxon>
        <taxon>Agaricomycotina</taxon>
        <taxon>Agaricomycetes</taxon>
        <taxon>Agaricomycetidae</taxon>
        <taxon>Agaricales</taxon>
        <taxon>Marasmiineae</taxon>
        <taxon>Mycenaceae</taxon>
        <taxon>Mycena</taxon>
    </lineage>
</organism>
<dbReference type="InterPro" id="IPR036465">
    <property type="entry name" value="vWFA_dom_sf"/>
</dbReference>
<protein>
    <submittedName>
        <fullName evidence="3">von Willebrand factor type A domain-containing protein</fullName>
    </submittedName>
</protein>
<feature type="domain" description="VIT" evidence="2">
    <location>
        <begin position="1"/>
        <end position="65"/>
    </location>
</feature>
<dbReference type="Pfam" id="PF13768">
    <property type="entry name" value="VWA_3"/>
    <property type="match status" value="1"/>
</dbReference>
<gene>
    <name evidence="3" type="ORF">DFH07DRAFT_90815</name>
</gene>
<evidence type="ECO:0000313" key="3">
    <source>
        <dbReference type="EMBL" id="KAJ7737875.1"/>
    </source>
</evidence>
<dbReference type="Pfam" id="PF08487">
    <property type="entry name" value="VIT"/>
    <property type="match status" value="1"/>
</dbReference>
<accession>A0AAD7MXY0</accession>
<keyword evidence="4" id="KW-1185">Reference proteome</keyword>
<dbReference type="PANTHER" id="PTHR45737">
    <property type="entry name" value="VON WILLEBRAND FACTOR A DOMAIN-CONTAINING PROTEIN 5A"/>
    <property type="match status" value="1"/>
</dbReference>
<dbReference type="PROSITE" id="PS51468">
    <property type="entry name" value="VIT"/>
    <property type="match status" value="1"/>
</dbReference>
<dbReference type="InterPro" id="IPR013694">
    <property type="entry name" value="VIT"/>
</dbReference>
<name>A0AAD7MXY0_9AGAR</name>